<organism evidence="2">
    <name type="scientific">Candidatus Kentrum sp. FW</name>
    <dbReference type="NCBI Taxonomy" id="2126338"/>
    <lineage>
        <taxon>Bacteria</taxon>
        <taxon>Pseudomonadati</taxon>
        <taxon>Pseudomonadota</taxon>
        <taxon>Gammaproteobacteria</taxon>
        <taxon>Candidatus Kentrum</taxon>
    </lineage>
</organism>
<feature type="region of interest" description="Disordered" evidence="1">
    <location>
        <begin position="1"/>
        <end position="47"/>
    </location>
</feature>
<feature type="compositionally biased region" description="Polar residues" evidence="1">
    <location>
        <begin position="35"/>
        <end position="47"/>
    </location>
</feature>
<gene>
    <name evidence="2" type="ORF">BECKFW1821A_GA0114235_10119</name>
    <name evidence="3" type="ORF">BECKFW1821B_GA0114236_100112</name>
</gene>
<protein>
    <submittedName>
        <fullName evidence="2">Uncharacterized protein</fullName>
    </submittedName>
</protein>
<proteinExistence type="predicted"/>
<dbReference type="EMBL" id="CAADEW010000011">
    <property type="protein sequence ID" value="VFJ45803.1"/>
    <property type="molecule type" value="Genomic_DNA"/>
</dbReference>
<accession>A0A450S2D8</accession>
<dbReference type="EMBL" id="CAADFD010000001">
    <property type="protein sequence ID" value="VFJ46563.1"/>
    <property type="molecule type" value="Genomic_DNA"/>
</dbReference>
<name>A0A450S2D8_9GAMM</name>
<feature type="compositionally biased region" description="Acidic residues" evidence="1">
    <location>
        <begin position="12"/>
        <end position="24"/>
    </location>
</feature>
<dbReference type="AlphaFoldDB" id="A0A450S2D8"/>
<evidence type="ECO:0000313" key="2">
    <source>
        <dbReference type="EMBL" id="VFJ45803.1"/>
    </source>
</evidence>
<evidence type="ECO:0000256" key="1">
    <source>
        <dbReference type="SAM" id="MobiDB-lite"/>
    </source>
</evidence>
<reference evidence="2" key="1">
    <citation type="submission" date="2019-02" db="EMBL/GenBank/DDBJ databases">
        <authorList>
            <person name="Gruber-Vodicka R. H."/>
            <person name="Seah K. B. B."/>
        </authorList>
    </citation>
    <scope>NUCLEOTIDE SEQUENCE</scope>
    <source>
        <strain evidence="3">BECK_BZ106</strain>
        <strain evidence="2">BECK_BZ15</strain>
    </source>
</reference>
<sequence>MPRAHVVVGFPEEPDGDAMGEEGTEALATGPMGQDMNSETSPQTNEP</sequence>
<evidence type="ECO:0000313" key="3">
    <source>
        <dbReference type="EMBL" id="VFJ46563.1"/>
    </source>
</evidence>